<evidence type="ECO:0000313" key="2">
    <source>
        <dbReference type="Proteomes" id="UP000235371"/>
    </source>
</evidence>
<name>A0A2J6TEA7_9HELO</name>
<proteinExistence type="predicted"/>
<keyword evidence="2" id="KW-1185">Reference proteome</keyword>
<dbReference type="Proteomes" id="UP000235371">
    <property type="component" value="Unassembled WGS sequence"/>
</dbReference>
<dbReference type="RefSeq" id="XP_024738261.1">
    <property type="nucleotide sequence ID" value="XM_024872253.1"/>
</dbReference>
<organism evidence="1 2">
    <name type="scientific">Hyaloscypha bicolor E</name>
    <dbReference type="NCBI Taxonomy" id="1095630"/>
    <lineage>
        <taxon>Eukaryota</taxon>
        <taxon>Fungi</taxon>
        <taxon>Dikarya</taxon>
        <taxon>Ascomycota</taxon>
        <taxon>Pezizomycotina</taxon>
        <taxon>Leotiomycetes</taxon>
        <taxon>Helotiales</taxon>
        <taxon>Hyaloscyphaceae</taxon>
        <taxon>Hyaloscypha</taxon>
        <taxon>Hyaloscypha bicolor</taxon>
    </lineage>
</organism>
<dbReference type="GeneID" id="36580334"/>
<dbReference type="EMBL" id="KZ613786">
    <property type="protein sequence ID" value="PMD61357.1"/>
    <property type="molecule type" value="Genomic_DNA"/>
</dbReference>
<dbReference type="AlphaFoldDB" id="A0A2J6TEA7"/>
<dbReference type="InParanoid" id="A0A2J6TEA7"/>
<gene>
    <name evidence="1" type="ORF">K444DRAFT_368380</name>
</gene>
<accession>A0A2J6TEA7</accession>
<evidence type="ECO:0000313" key="1">
    <source>
        <dbReference type="EMBL" id="PMD61357.1"/>
    </source>
</evidence>
<protein>
    <submittedName>
        <fullName evidence="1">Uncharacterized protein</fullName>
    </submittedName>
</protein>
<reference evidence="1 2" key="1">
    <citation type="submission" date="2016-04" db="EMBL/GenBank/DDBJ databases">
        <title>A degradative enzymes factory behind the ericoid mycorrhizal symbiosis.</title>
        <authorList>
            <consortium name="DOE Joint Genome Institute"/>
            <person name="Martino E."/>
            <person name="Morin E."/>
            <person name="Grelet G."/>
            <person name="Kuo A."/>
            <person name="Kohler A."/>
            <person name="Daghino S."/>
            <person name="Barry K."/>
            <person name="Choi C."/>
            <person name="Cichocki N."/>
            <person name="Clum A."/>
            <person name="Copeland A."/>
            <person name="Hainaut M."/>
            <person name="Haridas S."/>
            <person name="Labutti K."/>
            <person name="Lindquist E."/>
            <person name="Lipzen A."/>
            <person name="Khouja H.-R."/>
            <person name="Murat C."/>
            <person name="Ohm R."/>
            <person name="Olson A."/>
            <person name="Spatafora J."/>
            <person name="Veneault-Fourrey C."/>
            <person name="Henrissat B."/>
            <person name="Grigoriev I."/>
            <person name="Martin F."/>
            <person name="Perotto S."/>
        </authorList>
    </citation>
    <scope>NUCLEOTIDE SEQUENCE [LARGE SCALE GENOMIC DNA]</scope>
    <source>
        <strain evidence="1 2">E</strain>
    </source>
</reference>
<sequence length="167" mass="19279">MAEDSRVRSDVESESCQWRTVGFIACSSKFVKFGVRWKPTPFDHTRLEQIVSRESSRCHLNSSAWLYCLDCKLEGQVLFCAMCHAERVMNALAFSDGDRLRGKCLVVRPWKVSSRGYVPYETLRWAGGESPFCLTYRWLGPQRWRPPWIGQVRNSDFLSDGMQGSQQ</sequence>